<evidence type="ECO:0000313" key="3">
    <source>
        <dbReference type="Proteomes" id="UP000712600"/>
    </source>
</evidence>
<evidence type="ECO:0000313" key="2">
    <source>
        <dbReference type="EMBL" id="KAF3510796.1"/>
    </source>
</evidence>
<sequence length="96" mass="11139">MGLSLDPNHLNTERRTQNKNGSEVLHRRGDPSSHRERRHDYSPRRDEETEAESSRRVLDHNARNDESTDGDEVSTETERDADASIRSLRDGETRRI</sequence>
<feature type="compositionally biased region" description="Basic and acidic residues" evidence="1">
    <location>
        <begin position="76"/>
        <end position="96"/>
    </location>
</feature>
<feature type="region of interest" description="Disordered" evidence="1">
    <location>
        <begin position="1"/>
        <end position="96"/>
    </location>
</feature>
<dbReference type="EMBL" id="QGKX02001521">
    <property type="protein sequence ID" value="KAF3510796.1"/>
    <property type="molecule type" value="Genomic_DNA"/>
</dbReference>
<gene>
    <name evidence="2" type="ORF">F2Q69_00003197</name>
</gene>
<organism evidence="2 3">
    <name type="scientific">Brassica cretica</name>
    <name type="common">Mustard</name>
    <dbReference type="NCBI Taxonomy" id="69181"/>
    <lineage>
        <taxon>Eukaryota</taxon>
        <taxon>Viridiplantae</taxon>
        <taxon>Streptophyta</taxon>
        <taxon>Embryophyta</taxon>
        <taxon>Tracheophyta</taxon>
        <taxon>Spermatophyta</taxon>
        <taxon>Magnoliopsida</taxon>
        <taxon>eudicotyledons</taxon>
        <taxon>Gunneridae</taxon>
        <taxon>Pentapetalae</taxon>
        <taxon>rosids</taxon>
        <taxon>malvids</taxon>
        <taxon>Brassicales</taxon>
        <taxon>Brassicaceae</taxon>
        <taxon>Brassiceae</taxon>
        <taxon>Brassica</taxon>
    </lineage>
</organism>
<comment type="caution">
    <text evidence="2">The sequence shown here is derived from an EMBL/GenBank/DDBJ whole genome shotgun (WGS) entry which is preliminary data.</text>
</comment>
<dbReference type="Proteomes" id="UP000712600">
    <property type="component" value="Unassembled WGS sequence"/>
</dbReference>
<feature type="compositionally biased region" description="Basic and acidic residues" evidence="1">
    <location>
        <begin position="24"/>
        <end position="66"/>
    </location>
</feature>
<reference evidence="2" key="1">
    <citation type="submission" date="2019-12" db="EMBL/GenBank/DDBJ databases">
        <title>Genome sequencing and annotation of Brassica cretica.</title>
        <authorList>
            <person name="Studholme D.J."/>
            <person name="Sarris P."/>
        </authorList>
    </citation>
    <scope>NUCLEOTIDE SEQUENCE</scope>
    <source>
        <strain evidence="2">PFS-109/04</strain>
        <tissue evidence="2">Leaf</tissue>
    </source>
</reference>
<accession>A0A8S9P405</accession>
<protein>
    <submittedName>
        <fullName evidence="2">Uncharacterized protein</fullName>
    </submittedName>
</protein>
<dbReference type="AlphaFoldDB" id="A0A8S9P405"/>
<evidence type="ECO:0000256" key="1">
    <source>
        <dbReference type="SAM" id="MobiDB-lite"/>
    </source>
</evidence>
<proteinExistence type="predicted"/>
<name>A0A8S9P405_BRACR</name>